<gene>
    <name evidence="1" type="ORF">DRW41_13040</name>
</gene>
<comment type="caution">
    <text evidence="1">The sequence shown here is derived from an EMBL/GenBank/DDBJ whole genome shotgun (WGS) entry which is preliminary data.</text>
</comment>
<protein>
    <submittedName>
        <fullName evidence="1">Uncharacterized protein</fullName>
    </submittedName>
</protein>
<sequence>MKQIIHFDDHLKKEILKLEEVCENVCSTVEKAYQQDFERHGQKLVLELIRSKKGKKQPEGECFEDDYESFIEIGIEQEDDYFPNGYIPLWKCKEEWFQKTGYLTEKDETKIIAMVREMVKEMLDELNESGSEGD</sequence>
<reference evidence="1 2" key="1">
    <citation type="submission" date="2018-07" db="EMBL/GenBank/DDBJ databases">
        <title>Bacillus sp. YLB-04 draft genome sequence.</title>
        <authorList>
            <person name="Yu L."/>
            <person name="Tang X."/>
        </authorList>
    </citation>
    <scope>NUCLEOTIDE SEQUENCE [LARGE SCALE GENOMIC DNA]</scope>
    <source>
        <strain evidence="1 2">YLB-04</strain>
    </source>
</reference>
<keyword evidence="2" id="KW-1185">Reference proteome</keyword>
<name>A0A3D8GQ92_9BACI</name>
<dbReference type="RefSeq" id="WP_115452446.1">
    <property type="nucleotide sequence ID" value="NZ_QNQT01000005.1"/>
</dbReference>
<organism evidence="1 2">
    <name type="scientific">Neobacillus piezotolerans</name>
    <dbReference type="NCBI Taxonomy" id="2259171"/>
    <lineage>
        <taxon>Bacteria</taxon>
        <taxon>Bacillati</taxon>
        <taxon>Bacillota</taxon>
        <taxon>Bacilli</taxon>
        <taxon>Bacillales</taxon>
        <taxon>Bacillaceae</taxon>
        <taxon>Neobacillus</taxon>
    </lineage>
</organism>
<dbReference type="EMBL" id="QNQT01000005">
    <property type="protein sequence ID" value="RDU36452.1"/>
    <property type="molecule type" value="Genomic_DNA"/>
</dbReference>
<dbReference type="OrthoDB" id="2871148at2"/>
<accession>A0A3D8GQ92</accession>
<proteinExistence type="predicted"/>
<dbReference type="Proteomes" id="UP000257144">
    <property type="component" value="Unassembled WGS sequence"/>
</dbReference>
<evidence type="ECO:0000313" key="2">
    <source>
        <dbReference type="Proteomes" id="UP000257144"/>
    </source>
</evidence>
<dbReference type="AlphaFoldDB" id="A0A3D8GQ92"/>
<evidence type="ECO:0000313" key="1">
    <source>
        <dbReference type="EMBL" id="RDU36452.1"/>
    </source>
</evidence>